<evidence type="ECO:0000256" key="1">
    <source>
        <dbReference type="SAM" id="MobiDB-lite"/>
    </source>
</evidence>
<feature type="region of interest" description="Disordered" evidence="1">
    <location>
        <begin position="131"/>
        <end position="163"/>
    </location>
</feature>
<keyword evidence="5" id="KW-1185">Reference proteome</keyword>
<feature type="compositionally biased region" description="Polar residues" evidence="1">
    <location>
        <begin position="131"/>
        <end position="146"/>
    </location>
</feature>
<evidence type="ECO:0000256" key="2">
    <source>
        <dbReference type="SAM" id="Phobius"/>
    </source>
</evidence>
<dbReference type="Pfam" id="PF10531">
    <property type="entry name" value="SLBB"/>
    <property type="match status" value="1"/>
</dbReference>
<accession>A0ABV4DLZ1</accession>
<dbReference type="SUPFAM" id="SSF47781">
    <property type="entry name" value="RuvA domain 2-like"/>
    <property type="match status" value="1"/>
</dbReference>
<dbReference type="EMBL" id="JBCLUF010000002">
    <property type="protein sequence ID" value="MEY8661496.1"/>
    <property type="molecule type" value="Genomic_DNA"/>
</dbReference>
<organism evidence="4 5">
    <name type="scientific">Ligilactobacillus faecis</name>
    <dbReference type="NCBI Taxonomy" id="762833"/>
    <lineage>
        <taxon>Bacteria</taxon>
        <taxon>Bacillati</taxon>
        <taxon>Bacillota</taxon>
        <taxon>Bacilli</taxon>
        <taxon>Lactobacillales</taxon>
        <taxon>Lactobacillaceae</taxon>
        <taxon>Ligilactobacillus</taxon>
    </lineage>
</organism>
<evidence type="ECO:0000313" key="4">
    <source>
        <dbReference type="EMBL" id="MEY8661496.1"/>
    </source>
</evidence>
<feature type="domain" description="Helix-hairpin-helix DNA-binding motif class 1" evidence="3">
    <location>
        <begin position="200"/>
        <end position="219"/>
    </location>
</feature>
<keyword evidence="2" id="KW-0472">Membrane</keyword>
<dbReference type="PANTHER" id="PTHR21180:SF32">
    <property type="entry name" value="ENDONUCLEASE_EXONUCLEASE_PHOSPHATASE FAMILY DOMAIN-CONTAINING PROTEIN 1"/>
    <property type="match status" value="1"/>
</dbReference>
<gene>
    <name evidence="4" type="ORF">AALT52_01105</name>
</gene>
<name>A0ABV4DLZ1_9LACO</name>
<protein>
    <submittedName>
        <fullName evidence="4">Helix-hairpin-helix domain-containing protein</fullName>
    </submittedName>
</protein>
<dbReference type="PANTHER" id="PTHR21180">
    <property type="entry name" value="ENDONUCLEASE/EXONUCLEASE/PHOSPHATASE FAMILY DOMAIN-CONTAINING PROTEIN 1"/>
    <property type="match status" value="1"/>
</dbReference>
<feature type="domain" description="Helix-hairpin-helix DNA-binding motif class 1" evidence="3">
    <location>
        <begin position="170"/>
        <end position="189"/>
    </location>
</feature>
<keyword evidence="2" id="KW-0812">Transmembrane</keyword>
<dbReference type="SMART" id="SM00278">
    <property type="entry name" value="HhH1"/>
    <property type="match status" value="2"/>
</dbReference>
<evidence type="ECO:0000313" key="5">
    <source>
        <dbReference type="Proteomes" id="UP001565236"/>
    </source>
</evidence>
<dbReference type="Pfam" id="PF12836">
    <property type="entry name" value="HHH_3"/>
    <property type="match status" value="1"/>
</dbReference>
<dbReference type="InterPro" id="IPR003583">
    <property type="entry name" value="Hlx-hairpin-Hlx_DNA-bd_motif"/>
</dbReference>
<dbReference type="InterPro" id="IPR019554">
    <property type="entry name" value="Soluble_ligand-bd"/>
</dbReference>
<dbReference type="RefSeq" id="WP_369940201.1">
    <property type="nucleotide sequence ID" value="NZ_JBCLUF010000002.1"/>
</dbReference>
<keyword evidence="2" id="KW-1133">Transmembrane helix</keyword>
<comment type="caution">
    <text evidence="4">The sequence shown here is derived from an EMBL/GenBank/DDBJ whole genome shotgun (WGS) entry which is preliminary data.</text>
</comment>
<dbReference type="Gene3D" id="1.10.150.280">
    <property type="entry name" value="AF1531-like domain"/>
    <property type="match status" value="1"/>
</dbReference>
<feature type="transmembrane region" description="Helical" evidence="2">
    <location>
        <begin position="21"/>
        <end position="42"/>
    </location>
</feature>
<dbReference type="InterPro" id="IPR010994">
    <property type="entry name" value="RuvA_2-like"/>
</dbReference>
<dbReference type="InterPro" id="IPR051675">
    <property type="entry name" value="Endo/Exo/Phosphatase_dom_1"/>
</dbReference>
<sequence>MYRKKDMINELWQNFITKHKVFLLSLGSVLMVVLSGFAFVWWNKPVPKENFLGPTQTTKIEHHRIATKAKYIFVDVKGAVKVPGLYKILASKRVGDAIALAGGVNAEADSSQVNFAKKLSDQMVIYVSKQGEQTAQTTDPTKQAPASTSLESSTSEEDQTKFDLNQVDKQQLMQIDGIGEKKAEQIILYRKQHQGFKQLAELKNVTGIGEKLYQVLSSRLKV</sequence>
<proteinExistence type="predicted"/>
<evidence type="ECO:0000259" key="3">
    <source>
        <dbReference type="SMART" id="SM00278"/>
    </source>
</evidence>
<dbReference type="Proteomes" id="UP001565236">
    <property type="component" value="Unassembled WGS sequence"/>
</dbReference>
<reference evidence="4 5" key="1">
    <citation type="submission" date="2024-03" db="EMBL/GenBank/DDBJ databases">
        <title>Mouse gut bacterial collection (mGBC) of GemPharmatech.</title>
        <authorList>
            <person name="He Y."/>
            <person name="Dong L."/>
            <person name="Wu D."/>
            <person name="Gao X."/>
            <person name="Lin Z."/>
        </authorList>
    </citation>
    <scope>NUCLEOTIDE SEQUENCE [LARGE SCALE GENOMIC DNA]</scope>
    <source>
        <strain evidence="4 5">15-30</strain>
    </source>
</reference>